<proteinExistence type="predicted"/>
<keyword evidence="2" id="KW-0812">Transmembrane</keyword>
<accession>A0AAE3JZY5</accession>
<name>A0AAE3JZY5_9BACT</name>
<feature type="region of interest" description="Disordered" evidence="1">
    <location>
        <begin position="32"/>
        <end position="112"/>
    </location>
</feature>
<keyword evidence="2" id="KW-1133">Transmembrane helix</keyword>
<dbReference type="EMBL" id="JALEMU010000061">
    <property type="protein sequence ID" value="MCI5755400.1"/>
    <property type="molecule type" value="Genomic_DNA"/>
</dbReference>
<feature type="compositionally biased region" description="Basic and acidic residues" evidence="1">
    <location>
        <begin position="42"/>
        <end position="52"/>
    </location>
</feature>
<keyword evidence="2" id="KW-0472">Membrane</keyword>
<evidence type="ECO:0000313" key="4">
    <source>
        <dbReference type="Proteomes" id="UP001139365"/>
    </source>
</evidence>
<protein>
    <submittedName>
        <fullName evidence="3">Uncharacterized protein</fullName>
    </submittedName>
</protein>
<gene>
    <name evidence="3" type="ORF">MR241_03810</name>
</gene>
<evidence type="ECO:0000256" key="1">
    <source>
        <dbReference type="SAM" id="MobiDB-lite"/>
    </source>
</evidence>
<sequence>MQMRKAINLIIVLLVILIALLTAIIIISSRIGSGGNDPADSGSHEPPVESKDNPGGTAKPPAQTTDTPPTGTGTPPAGTGTPPAGTGTKEPDTTAPSGGTVPDGFRLKKSFSSGTGTPLNIRADVRGEKDAATGKVKVTVLLYLDYRSLYLGGRKNCRLSLGDVSEVFTVPGIHEDSAEEHSQFIASVERLCDYGEKLSLYAKVPFRGSYSDIEIDALEIDTDITVK</sequence>
<organism evidence="3 4">
    <name type="scientific">Candidatus Colimorpha enterica</name>
    <dbReference type="NCBI Taxonomy" id="3083063"/>
    <lineage>
        <taxon>Bacteria</taxon>
        <taxon>Pseudomonadati</taxon>
        <taxon>Bacteroidota</taxon>
        <taxon>Bacteroidia</taxon>
        <taxon>Bacteroidales</taxon>
        <taxon>Candidatus Colimorpha</taxon>
    </lineage>
</organism>
<feature type="transmembrane region" description="Helical" evidence="2">
    <location>
        <begin position="7"/>
        <end position="27"/>
    </location>
</feature>
<feature type="compositionally biased region" description="Low complexity" evidence="1">
    <location>
        <begin position="57"/>
        <end position="88"/>
    </location>
</feature>
<evidence type="ECO:0000313" key="3">
    <source>
        <dbReference type="EMBL" id="MCI5755400.1"/>
    </source>
</evidence>
<evidence type="ECO:0000256" key="2">
    <source>
        <dbReference type="SAM" id="Phobius"/>
    </source>
</evidence>
<dbReference type="Proteomes" id="UP001139365">
    <property type="component" value="Unassembled WGS sequence"/>
</dbReference>
<reference evidence="3 4" key="1">
    <citation type="submission" date="2022-03" db="EMBL/GenBank/DDBJ databases">
        <title>Metagenome-assembled genomes from swine fecal metagenomes.</title>
        <authorList>
            <person name="Holman D.B."/>
            <person name="Kommadath A."/>
        </authorList>
    </citation>
    <scope>NUCLEOTIDE SEQUENCE [LARGE SCALE GENOMIC DNA]</scope>
    <source>
        <strain evidence="3">SUG147</strain>
    </source>
</reference>
<comment type="caution">
    <text evidence="3">The sequence shown here is derived from an EMBL/GenBank/DDBJ whole genome shotgun (WGS) entry which is preliminary data.</text>
</comment>
<dbReference type="AlphaFoldDB" id="A0AAE3JZY5"/>